<name>A0A3Q8XCU3_ACIJO</name>
<evidence type="ECO:0008006" key="4">
    <source>
        <dbReference type="Google" id="ProtNLM"/>
    </source>
</evidence>
<dbReference type="Proteomes" id="UP000276980">
    <property type="component" value="Chromosome"/>
</dbReference>
<organism evidence="2 3">
    <name type="scientific">Acinetobacter johnsonii</name>
    <dbReference type="NCBI Taxonomy" id="40214"/>
    <lineage>
        <taxon>Bacteria</taxon>
        <taxon>Pseudomonadati</taxon>
        <taxon>Pseudomonadota</taxon>
        <taxon>Gammaproteobacteria</taxon>
        <taxon>Moraxellales</taxon>
        <taxon>Moraxellaceae</taxon>
        <taxon>Acinetobacter</taxon>
    </lineage>
</organism>
<dbReference type="RefSeq" id="WP_126035862.1">
    <property type="nucleotide sequence ID" value="NZ_CP022298.1"/>
</dbReference>
<protein>
    <recommendedName>
        <fullName evidence="4">Lipoprotein</fullName>
    </recommendedName>
</protein>
<dbReference type="AlphaFoldDB" id="A0A3Q8XCU3"/>
<dbReference type="EMBL" id="CP022298">
    <property type="protein sequence ID" value="AZN63512.1"/>
    <property type="molecule type" value="Genomic_DNA"/>
</dbReference>
<keyword evidence="1" id="KW-0732">Signal</keyword>
<sequence>MIDWIKISLLMTLILCLTSCTSTNETQKGKYFNNIITHYFGEYSPSEKVWVDKPLNKYAIAEINKSKLSLDEFQVIKNRLKSDNWEMISDQDNYFEYCMGGEIYMGILYPVNPKHHRYDGEEVLYENINKWSIGLSYNDAGVKHCRKDKLPVIKLE</sequence>
<feature type="signal peptide" evidence="1">
    <location>
        <begin position="1"/>
        <end position="24"/>
    </location>
</feature>
<reference evidence="2 3" key="1">
    <citation type="submission" date="2017-06" db="EMBL/GenBank/DDBJ databases">
        <title>Complete Genome Sequence of the Carbazole-Degrading Bacterium Acinetobacter johnsonii IC001.</title>
        <authorList>
            <person name="Vejarano F."/>
            <person name="Suzuki-Minakuchi C."/>
            <person name="Ohtsubo Y."/>
            <person name="Tsuda M."/>
            <person name="Okada K."/>
            <person name="Nojiri H."/>
        </authorList>
    </citation>
    <scope>NUCLEOTIDE SEQUENCE [LARGE SCALE GENOMIC DNA]</scope>
    <source>
        <strain evidence="2 3">IC001</strain>
    </source>
</reference>
<proteinExistence type="predicted"/>
<feature type="chain" id="PRO_5018674230" description="Lipoprotein" evidence="1">
    <location>
        <begin position="25"/>
        <end position="156"/>
    </location>
</feature>
<evidence type="ECO:0000313" key="3">
    <source>
        <dbReference type="Proteomes" id="UP000276980"/>
    </source>
</evidence>
<evidence type="ECO:0000256" key="1">
    <source>
        <dbReference type="SAM" id="SignalP"/>
    </source>
</evidence>
<gene>
    <name evidence="2" type="ORF">CFH90_05535</name>
</gene>
<evidence type="ECO:0000313" key="2">
    <source>
        <dbReference type="EMBL" id="AZN63512.1"/>
    </source>
</evidence>
<accession>A0A3Q8XCU3</accession>